<evidence type="ECO:0000256" key="1">
    <source>
        <dbReference type="SAM" id="SignalP"/>
    </source>
</evidence>
<reference evidence="2" key="2">
    <citation type="journal article" date="2024" name="Antonie Van Leeuwenhoek">
        <title>Roseihalotalea indica gen. nov., sp. nov., a halophilic Bacteroidetes from mesopelagic Southwest Indian Ocean with higher carbohydrate metabolic potential.</title>
        <authorList>
            <person name="Chen B."/>
            <person name="Zhang M."/>
            <person name="Lin D."/>
            <person name="Ye J."/>
            <person name="Tang K."/>
        </authorList>
    </citation>
    <scope>NUCLEOTIDE SEQUENCE</scope>
    <source>
        <strain evidence="2">TK19036</strain>
    </source>
</reference>
<name>A0AA49JGF9_9BACT</name>
<keyword evidence="1" id="KW-0732">Signal</keyword>
<dbReference type="EMBL" id="CP120682">
    <property type="protein sequence ID" value="WKN36460.1"/>
    <property type="molecule type" value="Genomic_DNA"/>
</dbReference>
<feature type="signal peptide" evidence="1">
    <location>
        <begin position="1"/>
        <end position="24"/>
    </location>
</feature>
<reference evidence="2" key="1">
    <citation type="journal article" date="2023" name="Comput. Struct. Biotechnol. J.">
        <title>Discovery of a novel marine Bacteroidetes with a rich repertoire of carbohydrate-active enzymes.</title>
        <authorList>
            <person name="Chen B."/>
            <person name="Liu G."/>
            <person name="Chen Q."/>
            <person name="Wang H."/>
            <person name="Liu L."/>
            <person name="Tang K."/>
        </authorList>
    </citation>
    <scope>NUCLEOTIDE SEQUENCE</scope>
    <source>
        <strain evidence="2">TK19036</strain>
    </source>
</reference>
<protein>
    <recommendedName>
        <fullName evidence="3">DUF2946 domain-containing protein</fullName>
    </recommendedName>
</protein>
<evidence type="ECO:0000313" key="2">
    <source>
        <dbReference type="EMBL" id="WKN36460.1"/>
    </source>
</evidence>
<dbReference type="AlphaFoldDB" id="A0AA49JGF9"/>
<accession>A0AA49JGF9</accession>
<dbReference type="Pfam" id="PF20365">
    <property type="entry name" value="DUF6660"/>
    <property type="match status" value="1"/>
</dbReference>
<gene>
    <name evidence="2" type="ORF">K4G66_29290</name>
</gene>
<organism evidence="2">
    <name type="scientific">Roseihalotalea indica</name>
    <dbReference type="NCBI Taxonomy" id="2867963"/>
    <lineage>
        <taxon>Bacteria</taxon>
        <taxon>Pseudomonadati</taxon>
        <taxon>Bacteroidota</taxon>
        <taxon>Cytophagia</taxon>
        <taxon>Cytophagales</taxon>
        <taxon>Catalimonadaceae</taxon>
        <taxon>Roseihalotalea</taxon>
    </lineage>
</organism>
<proteinExistence type="predicted"/>
<sequence>MSQIAHILALYLSLLTLFPCADKAEEATLADVSVQAAHTHGVNEPGSDLCSPLCLCSCCGISFQTPAINKFSLEKPSVIPVYTALRAPDAPFRSPGAVFHPPKA</sequence>
<dbReference type="InterPro" id="IPR046601">
    <property type="entry name" value="DUF6660"/>
</dbReference>
<feature type="chain" id="PRO_5041452499" description="DUF2946 domain-containing protein" evidence="1">
    <location>
        <begin position="25"/>
        <end position="104"/>
    </location>
</feature>
<evidence type="ECO:0008006" key="3">
    <source>
        <dbReference type="Google" id="ProtNLM"/>
    </source>
</evidence>